<evidence type="ECO:0000256" key="2">
    <source>
        <dbReference type="ARBA" id="ARBA00022814"/>
    </source>
</evidence>
<reference evidence="8" key="1">
    <citation type="submission" date="2017-09" db="EMBL/GenBank/DDBJ databases">
        <title>Depth-based differentiation of microbial function through sediment-hosted aquifers and enrichment of novel symbionts in the deep terrestrial subsurface.</title>
        <authorList>
            <person name="Probst A.J."/>
            <person name="Ladd B."/>
            <person name="Jarett J.K."/>
            <person name="Geller-Mcgrath D.E."/>
            <person name="Sieber C.M.K."/>
            <person name="Emerson J.B."/>
            <person name="Anantharaman K."/>
            <person name="Thomas B.C."/>
            <person name="Malmstrom R."/>
            <person name="Stieglmeier M."/>
            <person name="Klingl A."/>
            <person name="Woyke T."/>
            <person name="Ryan C.M."/>
            <person name="Banfield J.F."/>
        </authorList>
    </citation>
    <scope>NUCLEOTIDE SEQUENCE [LARGE SCALE GENOMIC DNA]</scope>
</reference>
<feature type="domain" description="NusB/RsmB/TIM44" evidence="6">
    <location>
        <begin position="35"/>
        <end position="116"/>
    </location>
</feature>
<evidence type="ECO:0000313" key="7">
    <source>
        <dbReference type="EMBL" id="PIZ63325.1"/>
    </source>
</evidence>
<organism evidence="7 8">
    <name type="scientific">Candidatus Roizmanbacteria bacterium CG_4_10_14_0_2_um_filter_39_13</name>
    <dbReference type="NCBI Taxonomy" id="1974825"/>
    <lineage>
        <taxon>Bacteria</taxon>
        <taxon>Candidatus Roizmaniibacteriota</taxon>
    </lineage>
</organism>
<gene>
    <name evidence="7" type="primary">nusB</name>
    <name evidence="7" type="ORF">COY16_02275</name>
</gene>
<evidence type="ECO:0000256" key="3">
    <source>
        <dbReference type="ARBA" id="ARBA00022884"/>
    </source>
</evidence>
<keyword evidence="3" id="KW-0694">RNA-binding</keyword>
<dbReference type="PANTHER" id="PTHR11078:SF3">
    <property type="entry name" value="ANTITERMINATION NUSB DOMAIN-CONTAINING PROTEIN"/>
    <property type="match status" value="1"/>
</dbReference>
<dbReference type="GO" id="GO:0005829">
    <property type="term" value="C:cytosol"/>
    <property type="evidence" value="ECO:0007669"/>
    <property type="project" value="TreeGrafter"/>
</dbReference>
<dbReference type="SUPFAM" id="SSF48013">
    <property type="entry name" value="NusB-like"/>
    <property type="match status" value="1"/>
</dbReference>
<dbReference type="Gene3D" id="1.10.940.10">
    <property type="entry name" value="NusB-like"/>
    <property type="match status" value="1"/>
</dbReference>
<dbReference type="AlphaFoldDB" id="A0A2M7TZY3"/>
<comment type="similarity">
    <text evidence="1">Belongs to the NusB family.</text>
</comment>
<dbReference type="PANTHER" id="PTHR11078">
    <property type="entry name" value="N UTILIZATION SUBSTANCE PROTEIN B-RELATED"/>
    <property type="match status" value="1"/>
</dbReference>
<name>A0A2M7TZY3_9BACT</name>
<dbReference type="GO" id="GO:0031564">
    <property type="term" value="P:transcription antitermination"/>
    <property type="evidence" value="ECO:0007669"/>
    <property type="project" value="UniProtKB-KW"/>
</dbReference>
<keyword evidence="2" id="KW-0889">Transcription antitermination</keyword>
<dbReference type="GO" id="GO:0006353">
    <property type="term" value="P:DNA-templated transcription termination"/>
    <property type="evidence" value="ECO:0007669"/>
    <property type="project" value="InterPro"/>
</dbReference>
<dbReference type="NCBIfam" id="TIGR01951">
    <property type="entry name" value="nusB"/>
    <property type="match status" value="1"/>
</dbReference>
<keyword evidence="5" id="KW-0804">Transcription</keyword>
<proteinExistence type="inferred from homology"/>
<evidence type="ECO:0000256" key="4">
    <source>
        <dbReference type="ARBA" id="ARBA00023015"/>
    </source>
</evidence>
<protein>
    <submittedName>
        <fullName evidence="7">Transcription antitermination factor NusB</fullName>
    </submittedName>
</protein>
<dbReference type="InterPro" id="IPR006027">
    <property type="entry name" value="NusB_RsmB_TIM44"/>
</dbReference>
<evidence type="ECO:0000256" key="1">
    <source>
        <dbReference type="ARBA" id="ARBA00005952"/>
    </source>
</evidence>
<dbReference type="InterPro" id="IPR011605">
    <property type="entry name" value="NusB_fam"/>
</dbReference>
<keyword evidence="4" id="KW-0805">Transcription regulation</keyword>
<evidence type="ECO:0000313" key="8">
    <source>
        <dbReference type="Proteomes" id="UP000228503"/>
    </source>
</evidence>
<comment type="caution">
    <text evidence="7">The sequence shown here is derived from an EMBL/GenBank/DDBJ whole genome shotgun (WGS) entry which is preliminary data.</text>
</comment>
<evidence type="ECO:0000259" key="6">
    <source>
        <dbReference type="Pfam" id="PF01029"/>
    </source>
</evidence>
<dbReference type="Pfam" id="PF01029">
    <property type="entry name" value="NusB"/>
    <property type="match status" value="1"/>
</dbReference>
<dbReference type="InterPro" id="IPR035926">
    <property type="entry name" value="NusB-like_sf"/>
</dbReference>
<accession>A0A2M7TZY3</accession>
<evidence type="ECO:0000256" key="5">
    <source>
        <dbReference type="ARBA" id="ARBA00023163"/>
    </source>
</evidence>
<sequence>MDKRHSKRLHIVQNLYALCFVNDNLKQVLPHKDDTTTQEIITQLDQIDHHIQKHAPKYPLDKIAKIDKSILRLAIYELMVEKKEPVKVVINEAIELAKELGNERSYAFINAVLGSINSEANTTQ</sequence>
<dbReference type="GO" id="GO:0003723">
    <property type="term" value="F:RNA binding"/>
    <property type="evidence" value="ECO:0007669"/>
    <property type="project" value="UniProtKB-KW"/>
</dbReference>
<dbReference type="EMBL" id="PFOB01000026">
    <property type="protein sequence ID" value="PIZ63325.1"/>
    <property type="molecule type" value="Genomic_DNA"/>
</dbReference>
<dbReference type="Proteomes" id="UP000228503">
    <property type="component" value="Unassembled WGS sequence"/>
</dbReference>